<evidence type="ECO:0000259" key="2">
    <source>
        <dbReference type="PROSITE" id="PS50940"/>
    </source>
</evidence>
<dbReference type="EMBL" id="LR824541">
    <property type="protein sequence ID" value="CAH1635036.1"/>
    <property type="molecule type" value="Genomic_DNA"/>
</dbReference>
<feature type="domain" description="Chitin-binding type-2" evidence="2">
    <location>
        <begin position="19"/>
        <end position="75"/>
    </location>
</feature>
<organism evidence="3 4">
    <name type="scientific">Spodoptera littoralis</name>
    <name type="common">Egyptian cotton leafworm</name>
    <dbReference type="NCBI Taxonomy" id="7109"/>
    <lineage>
        <taxon>Eukaryota</taxon>
        <taxon>Metazoa</taxon>
        <taxon>Ecdysozoa</taxon>
        <taxon>Arthropoda</taxon>
        <taxon>Hexapoda</taxon>
        <taxon>Insecta</taxon>
        <taxon>Pterygota</taxon>
        <taxon>Neoptera</taxon>
        <taxon>Endopterygota</taxon>
        <taxon>Lepidoptera</taxon>
        <taxon>Glossata</taxon>
        <taxon>Ditrysia</taxon>
        <taxon>Noctuoidea</taxon>
        <taxon>Noctuidae</taxon>
        <taxon>Amphipyrinae</taxon>
        <taxon>Spodoptera</taxon>
    </lineage>
</organism>
<evidence type="ECO:0000313" key="3">
    <source>
        <dbReference type="EMBL" id="CAH1635036.1"/>
    </source>
</evidence>
<dbReference type="Proteomes" id="UP001153321">
    <property type="component" value="Chromosome 10"/>
</dbReference>
<keyword evidence="4" id="KW-1185">Reference proteome</keyword>
<feature type="chain" id="PRO_5040453853" description="Chitin-binding type-2 domain-containing protein" evidence="1">
    <location>
        <begin position="17"/>
        <end position="79"/>
    </location>
</feature>
<dbReference type="GO" id="GO:0005576">
    <property type="term" value="C:extracellular region"/>
    <property type="evidence" value="ECO:0007669"/>
    <property type="project" value="InterPro"/>
</dbReference>
<proteinExistence type="predicted"/>
<sequence length="79" mass="8916">MKVLLFLMLCVALVFANSASLCPDEGFALIPHEICNRFYTCQDGKIIFELTCANDLMYDPELQVCVKPHMTDCEGRIVL</sequence>
<gene>
    <name evidence="3" type="ORF">SPLIT_LOCUS398</name>
</gene>
<protein>
    <recommendedName>
        <fullName evidence="2">Chitin-binding type-2 domain-containing protein</fullName>
    </recommendedName>
</protein>
<dbReference type="InterPro" id="IPR036508">
    <property type="entry name" value="Chitin-bd_dom_sf"/>
</dbReference>
<dbReference type="SMART" id="SM00494">
    <property type="entry name" value="ChtBD2"/>
    <property type="match status" value="1"/>
</dbReference>
<dbReference type="SUPFAM" id="SSF57625">
    <property type="entry name" value="Invertebrate chitin-binding proteins"/>
    <property type="match status" value="1"/>
</dbReference>
<evidence type="ECO:0000256" key="1">
    <source>
        <dbReference type="SAM" id="SignalP"/>
    </source>
</evidence>
<dbReference type="AlphaFoldDB" id="A0A9P0HVA1"/>
<accession>A0A9P0HVA1</accession>
<name>A0A9P0HVA1_SPOLI</name>
<reference evidence="3" key="1">
    <citation type="submission" date="2022-02" db="EMBL/GenBank/DDBJ databases">
        <authorList>
            <person name="King R."/>
        </authorList>
    </citation>
    <scope>NUCLEOTIDE SEQUENCE</scope>
</reference>
<dbReference type="InterPro" id="IPR002557">
    <property type="entry name" value="Chitin-bd_dom"/>
</dbReference>
<dbReference type="GO" id="GO:0008061">
    <property type="term" value="F:chitin binding"/>
    <property type="evidence" value="ECO:0007669"/>
    <property type="project" value="InterPro"/>
</dbReference>
<dbReference type="Gene3D" id="2.170.140.10">
    <property type="entry name" value="Chitin binding domain"/>
    <property type="match status" value="1"/>
</dbReference>
<feature type="signal peptide" evidence="1">
    <location>
        <begin position="1"/>
        <end position="16"/>
    </location>
</feature>
<dbReference type="Pfam" id="PF01607">
    <property type="entry name" value="CBM_14"/>
    <property type="match status" value="1"/>
</dbReference>
<keyword evidence="1" id="KW-0732">Signal</keyword>
<evidence type="ECO:0000313" key="4">
    <source>
        <dbReference type="Proteomes" id="UP001153321"/>
    </source>
</evidence>
<dbReference type="PROSITE" id="PS50940">
    <property type="entry name" value="CHIT_BIND_II"/>
    <property type="match status" value="1"/>
</dbReference>